<keyword evidence="3" id="KW-1185">Reference proteome</keyword>
<feature type="region of interest" description="Disordered" evidence="1">
    <location>
        <begin position="1"/>
        <end position="38"/>
    </location>
</feature>
<dbReference type="Proteomes" id="UP000078540">
    <property type="component" value="Unassembled WGS sequence"/>
</dbReference>
<reference evidence="2 3" key="1">
    <citation type="submission" date="2015-09" db="EMBL/GenBank/DDBJ databases">
        <title>Atta colombica WGS genome.</title>
        <authorList>
            <person name="Nygaard S."/>
            <person name="Hu H."/>
            <person name="Boomsma J."/>
            <person name="Zhang G."/>
        </authorList>
    </citation>
    <scope>NUCLEOTIDE SEQUENCE [LARGE SCALE GENOMIC DNA]</scope>
    <source>
        <strain evidence="2">Treedump-2</strain>
        <tissue evidence="2">Whole body</tissue>
    </source>
</reference>
<evidence type="ECO:0000313" key="3">
    <source>
        <dbReference type="Proteomes" id="UP000078540"/>
    </source>
</evidence>
<sequence length="105" mass="11457">MRGGFGRDGSNTKPSRTDRCGAVQSRAKSITHPPVPRFTCSIPRAYDETSKRARVDGKMGRGEDDEIRNEKVETSQNPGVRSGATGSMLPVYSSEASALYEVTYQ</sequence>
<feature type="region of interest" description="Disordered" evidence="1">
    <location>
        <begin position="51"/>
        <end position="87"/>
    </location>
</feature>
<feature type="compositionally biased region" description="Basic and acidic residues" evidence="1">
    <location>
        <begin position="51"/>
        <end position="73"/>
    </location>
</feature>
<proteinExistence type="predicted"/>
<evidence type="ECO:0000256" key="1">
    <source>
        <dbReference type="SAM" id="MobiDB-lite"/>
    </source>
</evidence>
<organism evidence="2 3">
    <name type="scientific">Atta colombica</name>
    <dbReference type="NCBI Taxonomy" id="520822"/>
    <lineage>
        <taxon>Eukaryota</taxon>
        <taxon>Metazoa</taxon>
        <taxon>Ecdysozoa</taxon>
        <taxon>Arthropoda</taxon>
        <taxon>Hexapoda</taxon>
        <taxon>Insecta</taxon>
        <taxon>Pterygota</taxon>
        <taxon>Neoptera</taxon>
        <taxon>Endopterygota</taxon>
        <taxon>Hymenoptera</taxon>
        <taxon>Apocrita</taxon>
        <taxon>Aculeata</taxon>
        <taxon>Formicoidea</taxon>
        <taxon>Formicidae</taxon>
        <taxon>Myrmicinae</taxon>
        <taxon>Atta</taxon>
    </lineage>
</organism>
<name>A0A151HY95_9HYME</name>
<evidence type="ECO:0000313" key="2">
    <source>
        <dbReference type="EMBL" id="KYM76644.1"/>
    </source>
</evidence>
<gene>
    <name evidence="2" type="ORF">ALC53_12939</name>
</gene>
<accession>A0A151HY95</accession>
<protein>
    <submittedName>
        <fullName evidence="2">Uncharacterized protein</fullName>
    </submittedName>
</protein>
<dbReference type="AlphaFoldDB" id="A0A151HY95"/>
<dbReference type="EMBL" id="KQ976724">
    <property type="protein sequence ID" value="KYM76644.1"/>
    <property type="molecule type" value="Genomic_DNA"/>
</dbReference>